<dbReference type="SUPFAM" id="SSF159501">
    <property type="entry name" value="EreA/ChaN-like"/>
    <property type="match status" value="1"/>
</dbReference>
<sequence length="338" mass="36201">MTITQPLHLDQMSRTLVRFAFLACVCAAPASAGSPPAPTLAADHPLASRVWAPATGKWSSPDDALERVKGAGIVLLGEIHDNADHHALQAWVMTELAAAGRRPLLALEMVDSDRQAVLDQGIGTPATLGAALDWEKRGWPDWALYRPIVEATLAARGEVKAANLPQDLTRRIARGEQGAEVDGRFGLDQPLPPAEEKALAADIREGHCNLLPDKAVPPMVRVQRARDAAMAEVMADQASRPEAGPVVLIAGAGHARTDRGVPARLRAMVPGVAMLSIGFVEVEDGKTSPAAYGESFGTRTPPFDLIWFTGRATREDSCAMMEKHMKKKEGTGKESNLR</sequence>
<evidence type="ECO:0000313" key="4">
    <source>
        <dbReference type="Proteomes" id="UP000007058"/>
    </source>
</evidence>
<keyword evidence="4" id="KW-1185">Reference proteome</keyword>
<evidence type="ECO:0000256" key="1">
    <source>
        <dbReference type="SAM" id="SignalP"/>
    </source>
</evidence>
<dbReference type="Gene3D" id="3.40.50.11550">
    <property type="match status" value="2"/>
</dbReference>
<dbReference type="CDD" id="cd14727">
    <property type="entry name" value="ChanN-like"/>
    <property type="match status" value="1"/>
</dbReference>
<name>Q2W8Y2_PARM1</name>
<dbReference type="EMBL" id="AP007255">
    <property type="protein sequence ID" value="BAE49693.1"/>
    <property type="molecule type" value="Genomic_DNA"/>
</dbReference>
<dbReference type="InterPro" id="IPR007314">
    <property type="entry name" value="Cofac_haem-bd_dom"/>
</dbReference>
<dbReference type="Proteomes" id="UP000007058">
    <property type="component" value="Chromosome"/>
</dbReference>
<evidence type="ECO:0000313" key="3">
    <source>
        <dbReference type="EMBL" id="BAE49693.1"/>
    </source>
</evidence>
<dbReference type="Pfam" id="PF04187">
    <property type="entry name" value="Cofac_haem_bdg"/>
    <property type="match status" value="1"/>
</dbReference>
<organism evidence="3 4">
    <name type="scientific">Paramagnetospirillum magneticum (strain ATCC 700264 / AMB-1)</name>
    <name type="common">Magnetospirillum magneticum</name>
    <dbReference type="NCBI Taxonomy" id="342108"/>
    <lineage>
        <taxon>Bacteria</taxon>
        <taxon>Pseudomonadati</taxon>
        <taxon>Pseudomonadota</taxon>
        <taxon>Alphaproteobacteria</taxon>
        <taxon>Rhodospirillales</taxon>
        <taxon>Magnetospirillaceae</taxon>
        <taxon>Paramagnetospirillum</taxon>
    </lineage>
</organism>
<evidence type="ECO:0000259" key="2">
    <source>
        <dbReference type="Pfam" id="PF04187"/>
    </source>
</evidence>
<protein>
    <submittedName>
        <fullName evidence="3">Uncharacterized iron-regulated protein</fullName>
    </submittedName>
</protein>
<dbReference type="RefSeq" id="WP_011383331.1">
    <property type="nucleotide sequence ID" value="NC_007626.1"/>
</dbReference>
<gene>
    <name evidence="3" type="ordered locus">amb0889</name>
</gene>
<dbReference type="HOGENOM" id="CLU_062196_0_0_5"/>
<feature type="signal peptide" evidence="1">
    <location>
        <begin position="1"/>
        <end position="32"/>
    </location>
</feature>
<accession>Q2W8Y2</accession>
<keyword evidence="1" id="KW-0732">Signal</keyword>
<feature type="chain" id="PRO_5004218266" evidence="1">
    <location>
        <begin position="33"/>
        <end position="338"/>
    </location>
</feature>
<dbReference type="KEGG" id="mag:amb0889"/>
<dbReference type="STRING" id="342108.amb0889"/>
<dbReference type="AlphaFoldDB" id="Q2W8Y2"/>
<reference evidence="3 4" key="1">
    <citation type="journal article" date="2005" name="DNA Res.">
        <title>Complete genome sequence of the facultative anaerobic magnetotactic bacterium Magnetospirillum sp. strain AMB-1.</title>
        <authorList>
            <person name="Matsunaga T."/>
            <person name="Okamura Y."/>
            <person name="Fukuda Y."/>
            <person name="Wahyudi A.T."/>
            <person name="Murase Y."/>
            <person name="Takeyama H."/>
        </authorList>
    </citation>
    <scope>NUCLEOTIDE SEQUENCE [LARGE SCALE GENOMIC DNA]</scope>
    <source>
        <strain evidence="4">ATCC 700264 / AMB-1</strain>
    </source>
</reference>
<feature type="domain" description="Haem-binding uptake Tiki superfamily ChaN" evidence="2">
    <location>
        <begin position="65"/>
        <end position="265"/>
    </location>
</feature>
<proteinExistence type="predicted"/>